<sequence length="103" mass="12207">MCTPYEDQSQHNLPCLHCHPHTYIRMVQHMIERCMLLHMTRDECVKALDQHASILPLVTLTVWRGLQKENKDFFEANGHFFSPRPLSSGYVRRSSPRFARRKQ</sequence>
<comment type="caution">
    <text evidence="1">The sequence shown here is derived from an EMBL/GenBank/DDBJ whole genome shotgun (WGS) entry which is preliminary data.</text>
</comment>
<protein>
    <recommendedName>
        <fullName evidence="3">Transmembrane protein</fullName>
    </recommendedName>
</protein>
<dbReference type="OrthoDB" id="765837at2759"/>
<dbReference type="Pfam" id="PF09713">
    <property type="entry name" value="A_thal_3526"/>
    <property type="match status" value="1"/>
</dbReference>
<name>A0A8X7SBD5_BRACI</name>
<dbReference type="EMBL" id="JAAMPC010000008">
    <property type="protein sequence ID" value="KAG2300894.1"/>
    <property type="molecule type" value="Genomic_DNA"/>
</dbReference>
<keyword evidence="2" id="KW-1185">Reference proteome</keyword>
<evidence type="ECO:0000313" key="1">
    <source>
        <dbReference type="EMBL" id="KAG2300894.1"/>
    </source>
</evidence>
<evidence type="ECO:0008006" key="3">
    <source>
        <dbReference type="Google" id="ProtNLM"/>
    </source>
</evidence>
<dbReference type="Proteomes" id="UP000886595">
    <property type="component" value="Unassembled WGS sequence"/>
</dbReference>
<evidence type="ECO:0000313" key="2">
    <source>
        <dbReference type="Proteomes" id="UP000886595"/>
    </source>
</evidence>
<dbReference type="PANTHER" id="PTHR31871">
    <property type="entry name" value="OS02G0137100 PROTEIN"/>
    <property type="match status" value="1"/>
</dbReference>
<organism evidence="1 2">
    <name type="scientific">Brassica carinata</name>
    <name type="common">Ethiopian mustard</name>
    <name type="synonym">Abyssinian cabbage</name>
    <dbReference type="NCBI Taxonomy" id="52824"/>
    <lineage>
        <taxon>Eukaryota</taxon>
        <taxon>Viridiplantae</taxon>
        <taxon>Streptophyta</taxon>
        <taxon>Embryophyta</taxon>
        <taxon>Tracheophyta</taxon>
        <taxon>Spermatophyta</taxon>
        <taxon>Magnoliopsida</taxon>
        <taxon>eudicotyledons</taxon>
        <taxon>Gunneridae</taxon>
        <taxon>Pentapetalae</taxon>
        <taxon>rosids</taxon>
        <taxon>malvids</taxon>
        <taxon>Brassicales</taxon>
        <taxon>Brassicaceae</taxon>
        <taxon>Brassiceae</taxon>
        <taxon>Brassica</taxon>
    </lineage>
</organism>
<reference evidence="1 2" key="1">
    <citation type="submission" date="2020-02" db="EMBL/GenBank/DDBJ databases">
        <authorList>
            <person name="Ma Q."/>
            <person name="Huang Y."/>
            <person name="Song X."/>
            <person name="Pei D."/>
        </authorList>
    </citation>
    <scope>NUCLEOTIDE SEQUENCE [LARGE SCALE GENOMIC DNA]</scope>
    <source>
        <strain evidence="1">Sxm20200214</strain>
        <tissue evidence="1">Leaf</tissue>
    </source>
</reference>
<proteinExistence type="predicted"/>
<dbReference type="AlphaFoldDB" id="A0A8X7SBD5"/>
<gene>
    <name evidence="1" type="ORF">Bca52824_037366</name>
</gene>
<dbReference type="PANTHER" id="PTHR31871:SF5">
    <property type="entry name" value="TRANSMEMBRANE PROTEIN"/>
    <property type="match status" value="1"/>
</dbReference>
<accession>A0A8X7SBD5</accession>
<dbReference type="NCBIfam" id="TIGR01589">
    <property type="entry name" value="A_thal_3526"/>
    <property type="match status" value="1"/>
</dbReference>
<dbReference type="InterPro" id="IPR006476">
    <property type="entry name" value="CHP01589_pln"/>
</dbReference>